<keyword evidence="2" id="KW-1185">Reference proteome</keyword>
<proteinExistence type="predicted"/>
<dbReference type="Proteomes" id="UP000187280">
    <property type="component" value="Unassembled WGS sequence"/>
</dbReference>
<evidence type="ECO:0000313" key="1">
    <source>
        <dbReference type="EMBL" id="SEA28765.1"/>
    </source>
</evidence>
<reference evidence="1 2" key="1">
    <citation type="submission" date="2016-10" db="EMBL/GenBank/DDBJ databases">
        <authorList>
            <person name="de Groot N.N."/>
        </authorList>
    </citation>
    <scope>NUCLEOTIDE SEQUENCE [LARGE SCALE GENOMIC DNA]</scope>
    <source>
        <strain evidence="1 2">ATCC 29281</strain>
    </source>
</reference>
<dbReference type="AlphaFoldDB" id="A0A1H3ZYL3"/>
<dbReference type="STRING" id="71657.SAMN02982996_01363"/>
<name>A0A1H3ZYL3_9GAMM</name>
<protein>
    <submittedName>
        <fullName evidence="1">Uncharacterized protein</fullName>
    </submittedName>
</protein>
<gene>
    <name evidence="1" type="ORF">SAMN02982996_01363</name>
</gene>
<evidence type="ECO:0000313" key="2">
    <source>
        <dbReference type="Proteomes" id="UP000187280"/>
    </source>
</evidence>
<dbReference type="EMBL" id="FNQS01000003">
    <property type="protein sequence ID" value="SEA28765.1"/>
    <property type="molecule type" value="Genomic_DNA"/>
</dbReference>
<organism evidence="1 2">
    <name type="scientific">Lonsdalea quercina</name>
    <dbReference type="NCBI Taxonomy" id="71657"/>
    <lineage>
        <taxon>Bacteria</taxon>
        <taxon>Pseudomonadati</taxon>
        <taxon>Pseudomonadota</taxon>
        <taxon>Gammaproteobacteria</taxon>
        <taxon>Enterobacterales</taxon>
        <taxon>Pectobacteriaceae</taxon>
        <taxon>Lonsdalea</taxon>
    </lineage>
</organism>
<accession>A0A1H3ZYL3</accession>
<sequence length="79" mass="8890">MTTCINVLINNAATSLQSGWPHTPTVRESESCAFCVLLSGGRSESAKLNALKPLKKIFVRVCKRWFISKREEVHHGRSY</sequence>